<dbReference type="InterPro" id="IPR014221">
    <property type="entry name" value="SpoII_E"/>
</dbReference>
<dbReference type="Pfam" id="PF19732">
    <property type="entry name" value="SpoIIE_N"/>
    <property type="match status" value="1"/>
</dbReference>
<evidence type="ECO:0000313" key="5">
    <source>
        <dbReference type="Proteomes" id="UP000286268"/>
    </source>
</evidence>
<keyword evidence="2" id="KW-0812">Transmembrane</keyword>
<dbReference type="InterPro" id="IPR001932">
    <property type="entry name" value="PPM-type_phosphatase-like_dom"/>
</dbReference>
<protein>
    <submittedName>
        <fullName evidence="4">Stage II sporulation protein E</fullName>
    </submittedName>
</protein>
<evidence type="ECO:0000256" key="1">
    <source>
        <dbReference type="ARBA" id="ARBA00022801"/>
    </source>
</evidence>
<dbReference type="RefSeq" id="WP_128211195.1">
    <property type="nucleotide sequence ID" value="NZ_CP025746.1"/>
</dbReference>
<proteinExistence type="predicted"/>
<dbReference type="SMART" id="SM00331">
    <property type="entry name" value="PP2C_SIG"/>
    <property type="match status" value="1"/>
</dbReference>
<keyword evidence="5" id="KW-1185">Reference proteome</keyword>
<feature type="transmembrane region" description="Helical" evidence="2">
    <location>
        <begin position="189"/>
        <end position="211"/>
    </location>
</feature>
<dbReference type="InterPro" id="IPR045768">
    <property type="entry name" value="SpoIIE_N"/>
</dbReference>
<dbReference type="PANTHER" id="PTHR43156">
    <property type="entry name" value="STAGE II SPORULATION PROTEIN E-RELATED"/>
    <property type="match status" value="1"/>
</dbReference>
<dbReference type="InterPro" id="IPR052016">
    <property type="entry name" value="Bact_Sigma-Reg"/>
</dbReference>
<dbReference type="Pfam" id="PF07228">
    <property type="entry name" value="SpoIIE"/>
    <property type="match status" value="1"/>
</dbReference>
<feature type="transmembrane region" description="Helical" evidence="2">
    <location>
        <begin position="275"/>
        <end position="291"/>
    </location>
</feature>
<feature type="transmembrane region" description="Helical" evidence="2">
    <location>
        <begin position="123"/>
        <end position="141"/>
    </location>
</feature>
<accession>A0A410DNQ6</accession>
<dbReference type="SUPFAM" id="SSF81606">
    <property type="entry name" value="PP2C-like"/>
    <property type="match status" value="1"/>
</dbReference>
<reference evidence="4 5" key="1">
    <citation type="submission" date="2018-01" db="EMBL/GenBank/DDBJ databases">
        <title>Genome Sequencing and Assembly of Anaerobacter polyendosporus strain CT4.</title>
        <authorList>
            <person name="Tachaapaikoon C."/>
            <person name="Sutheeworapong S."/>
            <person name="Jenjaroenpun P."/>
            <person name="Wongsurawat T."/>
            <person name="Nookeaw I."/>
            <person name="Cheawchanlertfa P."/>
            <person name="Kosugi A."/>
            <person name="Cheevadhanarak S."/>
            <person name="Ratanakhanokchai K."/>
        </authorList>
    </citation>
    <scope>NUCLEOTIDE SEQUENCE [LARGE SCALE GENOMIC DNA]</scope>
    <source>
        <strain evidence="4 5">CT4</strain>
    </source>
</reference>
<feature type="transmembrane region" description="Helical" evidence="2">
    <location>
        <begin position="252"/>
        <end position="269"/>
    </location>
</feature>
<dbReference type="AlphaFoldDB" id="A0A410DNQ6"/>
<feature type="transmembrane region" description="Helical" evidence="2">
    <location>
        <begin position="53"/>
        <end position="70"/>
    </location>
</feature>
<keyword evidence="2" id="KW-0472">Membrane</keyword>
<dbReference type="Proteomes" id="UP000286268">
    <property type="component" value="Chromosome"/>
</dbReference>
<dbReference type="PANTHER" id="PTHR43156:SF2">
    <property type="entry name" value="STAGE II SPORULATION PROTEIN E"/>
    <property type="match status" value="1"/>
</dbReference>
<keyword evidence="2" id="KW-1133">Transmembrane helix</keyword>
<feature type="transmembrane region" description="Helical" evidence="2">
    <location>
        <begin position="217"/>
        <end position="245"/>
    </location>
</feature>
<evidence type="ECO:0000259" key="3">
    <source>
        <dbReference type="SMART" id="SM00331"/>
    </source>
</evidence>
<sequence>MQYGVDVTTYKRVGDKRKDKKEIKIMGSPYRLLFDFFGAFLISRVTINASGAGIDGLAPFGIAFILSFLNREEKKEGIIASVGVLLGYATLLGSVPNVGIYILSAAIVSIFVNIRFNIKERTSLIISFSILLLSMVIYRAFAHNIVLWINLLTSAVQCIVVYPIYYIIKYALTCLDDIKTNHFFTNEELISMALLFCLIVSGIGSIALAGISLRNIIALFFVIAIAFALGSSVGAAAGVTMGIIVGLSTNNMIIYISVYSICGLIVGIFKDTGKWFTVLSYIVVYFVLAMYSKGLDDFKTIEAIIVALIFCIVPVSIYSKISLELDNEKKQDTLGDLHFYKVKEEFTNRLVDFTDVLSTIAVTLNNLIDNDRLLLKNKSSALIENLGDRVCSSCDMRYTCWKRELHTTYNAFSELIRNNQEGRSDFPLELDKKCIKKYALVKNTEEIVNNYIQDEMLKRRLGEGRKLLAGHINNMAVTIGELVEDFSKDIIICNDVEKIIKRALNKENVRYEDVLCYNDKNGRLNIKITMDSCGGSQMCVKHLLPIINRSIGKTMSIGGEGCSIEPKTNKCSVYIEETPKYHVSSYAAIACKDGEKYTGDSYSYGKTQGGSYMVLVSDGMGSGPEAGAESKAAVELIEKFTQVGFSELTAINTVNSIMSMKFTEDEKFATLDLQNVDLYSGNVKFMKVGAVESFIKRGDKVEVIKSKTLPFGILDTTDVDIIEKKVCNGDLIVTISDGILYGKDGDGSCKWLTEFLYTTSNKNPKELSIEILDKAKEISGQRIKDDMTVVVSKVYAIY</sequence>
<evidence type="ECO:0000313" key="4">
    <source>
        <dbReference type="EMBL" id="QAA30743.1"/>
    </source>
</evidence>
<feature type="transmembrane region" description="Helical" evidence="2">
    <location>
        <begin position="303"/>
        <end position="321"/>
    </location>
</feature>
<feature type="transmembrane region" description="Helical" evidence="2">
    <location>
        <begin position="147"/>
        <end position="168"/>
    </location>
</feature>
<dbReference type="InterPro" id="IPR036457">
    <property type="entry name" value="PPM-type-like_dom_sf"/>
</dbReference>
<dbReference type="Gene3D" id="3.60.40.10">
    <property type="entry name" value="PPM-type phosphatase domain"/>
    <property type="match status" value="1"/>
</dbReference>
<name>A0A410DNQ6_9CLOT</name>
<organism evidence="4 5">
    <name type="scientific">Clostridium manihotivorum</name>
    <dbReference type="NCBI Taxonomy" id="2320868"/>
    <lineage>
        <taxon>Bacteria</taxon>
        <taxon>Bacillati</taxon>
        <taxon>Bacillota</taxon>
        <taxon>Clostridia</taxon>
        <taxon>Eubacteriales</taxon>
        <taxon>Clostridiaceae</taxon>
        <taxon>Clostridium</taxon>
    </lineage>
</organism>
<dbReference type="GO" id="GO:0004722">
    <property type="term" value="F:protein serine/threonine phosphatase activity"/>
    <property type="evidence" value="ECO:0007669"/>
    <property type="project" value="InterPro"/>
</dbReference>
<evidence type="ECO:0000256" key="2">
    <source>
        <dbReference type="SAM" id="Phobius"/>
    </source>
</evidence>
<gene>
    <name evidence="4" type="primary">spoIIE</name>
    <name evidence="4" type="ORF">C1I91_03165</name>
</gene>
<dbReference type="NCBIfam" id="TIGR02865">
    <property type="entry name" value="spore_II_E"/>
    <property type="match status" value="1"/>
</dbReference>
<dbReference type="OrthoDB" id="9763774at2"/>
<keyword evidence="1" id="KW-0378">Hydrolase</keyword>
<dbReference type="KEGG" id="cmah:C1I91_03165"/>
<dbReference type="EMBL" id="CP025746">
    <property type="protein sequence ID" value="QAA30743.1"/>
    <property type="molecule type" value="Genomic_DNA"/>
</dbReference>
<feature type="transmembrane region" description="Helical" evidence="2">
    <location>
        <begin position="99"/>
        <end position="116"/>
    </location>
</feature>
<feature type="domain" description="PPM-type phosphatase" evidence="3">
    <location>
        <begin position="580"/>
        <end position="794"/>
    </location>
</feature>